<gene>
    <name evidence="2" type="ORF">AAK873_03250</name>
</gene>
<evidence type="ECO:0000313" key="3">
    <source>
        <dbReference type="Proteomes" id="UP001565200"/>
    </source>
</evidence>
<comment type="caution">
    <text evidence="2">The sequence shown here is derived from an EMBL/GenBank/DDBJ whole genome shotgun (WGS) entry which is preliminary data.</text>
</comment>
<reference evidence="2 3" key="1">
    <citation type="submission" date="2024-03" db="EMBL/GenBank/DDBJ databases">
        <title>Mouse gut bacterial collection (mGBC) of GemPharmatech.</title>
        <authorList>
            <person name="He Y."/>
            <person name="Dong L."/>
            <person name="Wu D."/>
            <person name="Gao X."/>
            <person name="Lin Z."/>
        </authorList>
    </citation>
    <scope>NUCLEOTIDE SEQUENCE [LARGE SCALE GENOMIC DNA]</scope>
    <source>
        <strain evidence="2 3">54-13</strain>
    </source>
</reference>
<proteinExistence type="inferred from homology"/>
<dbReference type="PANTHER" id="PTHR30327:SF1">
    <property type="entry name" value="UPF0301 PROTEIN YQGE"/>
    <property type="match status" value="1"/>
</dbReference>
<evidence type="ECO:0000313" key="2">
    <source>
        <dbReference type="EMBL" id="MEY8244635.1"/>
    </source>
</evidence>
<dbReference type="PANTHER" id="PTHR30327">
    <property type="entry name" value="UNCHARACTERIZED PROTEIN YQGE"/>
    <property type="match status" value="1"/>
</dbReference>
<dbReference type="Gene3D" id="3.40.1740.10">
    <property type="entry name" value="VC0467-like"/>
    <property type="match status" value="1"/>
</dbReference>
<dbReference type="Pfam" id="PF02622">
    <property type="entry name" value="DUF179"/>
    <property type="match status" value="1"/>
</dbReference>
<dbReference type="EMBL" id="JBCLPP010000006">
    <property type="protein sequence ID" value="MEY8244635.1"/>
    <property type="molecule type" value="Genomic_DNA"/>
</dbReference>
<sequence>MNKIEELLFNINLPKRRAYRGVLLVAEPFLRESYFNHAVICLIDYCKGKTSMGLVMNKSTVYNLSDLVSSVTRKEPVPVYCGGPVSCDRLYFLHTLGDIIPDATPIGNGLYIGGRFKDIIDYVNADYPVEGNVRFYLGYSGWDIGQLDNELLENVWAVAPIVDAGQLLLGGDDGYWHDQVRSMGYNYRGWLYHPQNPRLN</sequence>
<accession>A0ABV4CTD4</accession>
<dbReference type="SUPFAM" id="SSF143456">
    <property type="entry name" value="VC0467-like"/>
    <property type="match status" value="1"/>
</dbReference>
<name>A0ABV4CTD4_9BACT</name>
<dbReference type="InterPro" id="IPR003774">
    <property type="entry name" value="AlgH-like"/>
</dbReference>
<evidence type="ECO:0000256" key="1">
    <source>
        <dbReference type="ARBA" id="ARBA00009600"/>
    </source>
</evidence>
<comment type="similarity">
    <text evidence="1">Belongs to the UPF0301 (AlgH) family.</text>
</comment>
<organism evidence="2 3">
    <name type="scientific">Heminiphilus faecis</name>
    <dbReference type="NCBI Taxonomy" id="2601703"/>
    <lineage>
        <taxon>Bacteria</taxon>
        <taxon>Pseudomonadati</taxon>
        <taxon>Bacteroidota</taxon>
        <taxon>Bacteroidia</taxon>
        <taxon>Bacteroidales</taxon>
        <taxon>Muribaculaceae</taxon>
        <taxon>Heminiphilus</taxon>
    </lineage>
</organism>
<keyword evidence="3" id="KW-1185">Reference proteome</keyword>
<protein>
    <submittedName>
        <fullName evidence="2">YqgE/AlgH family protein</fullName>
    </submittedName>
</protein>
<dbReference type="RefSeq" id="WP_121699199.1">
    <property type="nucleotide sequence ID" value="NZ_JBCLPP010000006.1"/>
</dbReference>
<dbReference type="Proteomes" id="UP001565200">
    <property type="component" value="Unassembled WGS sequence"/>
</dbReference>